<dbReference type="Gene3D" id="1.10.10.10">
    <property type="entry name" value="Winged helix-like DNA-binding domain superfamily/Winged helix DNA-binding domain"/>
    <property type="match status" value="1"/>
</dbReference>
<dbReference type="PANTHER" id="PTHR30537">
    <property type="entry name" value="HTH-TYPE TRANSCRIPTIONAL REGULATOR"/>
    <property type="match status" value="1"/>
</dbReference>
<dbReference type="SUPFAM" id="SSF46785">
    <property type="entry name" value="Winged helix' DNA-binding domain"/>
    <property type="match status" value="1"/>
</dbReference>
<dbReference type="Pfam" id="PF00126">
    <property type="entry name" value="HTH_1"/>
    <property type="match status" value="1"/>
</dbReference>
<comment type="caution">
    <text evidence="6">The sequence shown here is derived from an EMBL/GenBank/DDBJ whole genome shotgun (WGS) entry which is preliminary data.</text>
</comment>
<comment type="similarity">
    <text evidence="1">Belongs to the LysR transcriptional regulatory family.</text>
</comment>
<evidence type="ECO:0000256" key="4">
    <source>
        <dbReference type="ARBA" id="ARBA00023163"/>
    </source>
</evidence>
<evidence type="ECO:0000259" key="5">
    <source>
        <dbReference type="PROSITE" id="PS50931"/>
    </source>
</evidence>
<evidence type="ECO:0000256" key="1">
    <source>
        <dbReference type="ARBA" id="ARBA00009437"/>
    </source>
</evidence>
<feature type="domain" description="HTH lysR-type" evidence="5">
    <location>
        <begin position="1"/>
        <end position="59"/>
    </location>
</feature>
<dbReference type="InterPro" id="IPR036388">
    <property type="entry name" value="WH-like_DNA-bd_sf"/>
</dbReference>
<organism evidence="6 7">
    <name type="scientific">Variovorax paradoxus</name>
    <dbReference type="NCBI Taxonomy" id="34073"/>
    <lineage>
        <taxon>Bacteria</taxon>
        <taxon>Pseudomonadati</taxon>
        <taxon>Pseudomonadota</taxon>
        <taxon>Betaproteobacteria</taxon>
        <taxon>Burkholderiales</taxon>
        <taxon>Comamonadaceae</taxon>
        <taxon>Variovorax</taxon>
    </lineage>
</organism>
<dbReference type="SUPFAM" id="SSF53850">
    <property type="entry name" value="Periplasmic binding protein-like II"/>
    <property type="match status" value="1"/>
</dbReference>
<name>A0A2W5SGF1_VARPD</name>
<proteinExistence type="inferred from homology"/>
<evidence type="ECO:0000313" key="7">
    <source>
        <dbReference type="Proteomes" id="UP000249135"/>
    </source>
</evidence>
<evidence type="ECO:0000256" key="2">
    <source>
        <dbReference type="ARBA" id="ARBA00023015"/>
    </source>
</evidence>
<dbReference type="GO" id="GO:0043565">
    <property type="term" value="F:sequence-specific DNA binding"/>
    <property type="evidence" value="ECO:0007669"/>
    <property type="project" value="TreeGrafter"/>
</dbReference>
<evidence type="ECO:0000313" key="6">
    <source>
        <dbReference type="EMBL" id="PZQ73930.1"/>
    </source>
</evidence>
<dbReference type="InterPro" id="IPR036390">
    <property type="entry name" value="WH_DNA-bd_sf"/>
</dbReference>
<protein>
    <submittedName>
        <fullName evidence="6">LysR family transcriptional regulator</fullName>
    </submittedName>
</protein>
<dbReference type="Pfam" id="PF03466">
    <property type="entry name" value="LysR_substrate"/>
    <property type="match status" value="1"/>
</dbReference>
<dbReference type="InterPro" id="IPR005119">
    <property type="entry name" value="LysR_subst-bd"/>
</dbReference>
<keyword evidence="3" id="KW-0238">DNA-binding</keyword>
<sequence>MQDLNDLLFFAEVAERGGFTAASKALNVPKSRLSRRVAELEASLGVQLLQRSTRRLSLTPAGEIYLRHCIAVRDTAEAGAEAVAQVQKEPRGTVRLSCPVTLAQSSVGPILPIFMKRHPGVTVEMRVLNRPVDPVEEGVDMALRVRAEIENSATLAARSFNRSRLLLVAAPDVLTRRQPLQGPENLAGLDAVAMSAADARTGTLLMGPEGRSFVYTPFPRYLANDLLTLRFAILQGVGAGLMPDYMCQDDLRSGRLVEALPGWHPPSGIVHAMYPPRRALVPAVRLLLDFFAEHLQRCDDELRSGSNHLELITA</sequence>
<dbReference type="InterPro" id="IPR000847">
    <property type="entry name" value="LysR_HTH_N"/>
</dbReference>
<dbReference type="Gene3D" id="3.40.190.290">
    <property type="match status" value="1"/>
</dbReference>
<dbReference type="InterPro" id="IPR058163">
    <property type="entry name" value="LysR-type_TF_proteobact-type"/>
</dbReference>
<dbReference type="AlphaFoldDB" id="A0A2W5SGF1"/>
<dbReference type="GO" id="GO:0003700">
    <property type="term" value="F:DNA-binding transcription factor activity"/>
    <property type="evidence" value="ECO:0007669"/>
    <property type="project" value="InterPro"/>
</dbReference>
<dbReference type="GO" id="GO:0006351">
    <property type="term" value="P:DNA-templated transcription"/>
    <property type="evidence" value="ECO:0007669"/>
    <property type="project" value="TreeGrafter"/>
</dbReference>
<keyword evidence="4" id="KW-0804">Transcription</keyword>
<evidence type="ECO:0000256" key="3">
    <source>
        <dbReference type="ARBA" id="ARBA00023125"/>
    </source>
</evidence>
<reference evidence="6 7" key="1">
    <citation type="submission" date="2017-08" db="EMBL/GenBank/DDBJ databases">
        <title>Infants hospitalized years apart are colonized by the same room-sourced microbial strains.</title>
        <authorList>
            <person name="Brooks B."/>
            <person name="Olm M.R."/>
            <person name="Firek B.A."/>
            <person name="Baker R."/>
            <person name="Thomas B.C."/>
            <person name="Morowitz M.J."/>
            <person name="Banfield J.F."/>
        </authorList>
    </citation>
    <scope>NUCLEOTIDE SEQUENCE [LARGE SCALE GENOMIC DNA]</scope>
    <source>
        <strain evidence="6">S2_005_003_R2_41</strain>
    </source>
</reference>
<accession>A0A2W5SGF1</accession>
<dbReference type="Proteomes" id="UP000249135">
    <property type="component" value="Unassembled WGS sequence"/>
</dbReference>
<dbReference type="PANTHER" id="PTHR30537:SF31">
    <property type="entry name" value="TRANSCRIPTIONAL REGULATOR, LYSR FAMILY"/>
    <property type="match status" value="1"/>
</dbReference>
<gene>
    <name evidence="6" type="ORF">DI563_13620</name>
</gene>
<dbReference type="FunFam" id="1.10.10.10:FF:000001">
    <property type="entry name" value="LysR family transcriptional regulator"/>
    <property type="match status" value="1"/>
</dbReference>
<dbReference type="PROSITE" id="PS50931">
    <property type="entry name" value="HTH_LYSR"/>
    <property type="match status" value="1"/>
</dbReference>
<keyword evidence="2" id="KW-0805">Transcription regulation</keyword>
<dbReference type="EMBL" id="QFPP01000158">
    <property type="protein sequence ID" value="PZQ73930.1"/>
    <property type="molecule type" value="Genomic_DNA"/>
</dbReference>